<evidence type="ECO:0000313" key="2">
    <source>
        <dbReference type="Proteomes" id="UP000095282"/>
    </source>
</evidence>
<feature type="region of interest" description="Disordered" evidence="1">
    <location>
        <begin position="1"/>
        <end position="60"/>
    </location>
</feature>
<dbReference type="STRING" id="1561998.A0A1I7TAY3"/>
<reference evidence="3" key="1">
    <citation type="submission" date="2016-11" db="UniProtKB">
        <authorList>
            <consortium name="WormBaseParasite"/>
        </authorList>
    </citation>
    <scope>IDENTIFICATION</scope>
</reference>
<dbReference type="WBParaSite" id="Csp11.Scaffold567.g4155.t1">
    <property type="protein sequence ID" value="Csp11.Scaffold567.g4155.t1"/>
    <property type="gene ID" value="Csp11.Scaffold567.g4155"/>
</dbReference>
<organism evidence="2 3">
    <name type="scientific">Caenorhabditis tropicalis</name>
    <dbReference type="NCBI Taxonomy" id="1561998"/>
    <lineage>
        <taxon>Eukaryota</taxon>
        <taxon>Metazoa</taxon>
        <taxon>Ecdysozoa</taxon>
        <taxon>Nematoda</taxon>
        <taxon>Chromadorea</taxon>
        <taxon>Rhabditida</taxon>
        <taxon>Rhabditina</taxon>
        <taxon>Rhabditomorpha</taxon>
        <taxon>Rhabditoidea</taxon>
        <taxon>Rhabditidae</taxon>
        <taxon>Peloderinae</taxon>
        <taxon>Caenorhabditis</taxon>
    </lineage>
</organism>
<keyword evidence="2" id="KW-1185">Reference proteome</keyword>
<name>A0A1I7TAY3_9PELO</name>
<evidence type="ECO:0000313" key="3">
    <source>
        <dbReference type="WBParaSite" id="Csp11.Scaffold567.g4155.t1"/>
    </source>
</evidence>
<protein>
    <submittedName>
        <fullName evidence="3">ShKT domain-containing protein</fullName>
    </submittedName>
</protein>
<dbReference type="eggNOG" id="KOG2801">
    <property type="taxonomic scope" value="Eukaryota"/>
</dbReference>
<accession>A0A1I7TAY3</accession>
<sequence length="74" mass="8350">MVQDCTKHGKKCQKHAHDNGEPAAKRHCAIQKPPKFTKPFNGTNETADKSKGVKRNAPQDALSAQVYPRYLRIY</sequence>
<dbReference type="Proteomes" id="UP000095282">
    <property type="component" value="Unplaced"/>
</dbReference>
<feature type="compositionally biased region" description="Basic and acidic residues" evidence="1">
    <location>
        <begin position="15"/>
        <end position="24"/>
    </location>
</feature>
<proteinExistence type="predicted"/>
<dbReference type="AlphaFoldDB" id="A0A1I7TAY3"/>
<evidence type="ECO:0000256" key="1">
    <source>
        <dbReference type="SAM" id="MobiDB-lite"/>
    </source>
</evidence>